<dbReference type="PANTHER" id="PTHR44542:SF14">
    <property type="entry name" value="PROTEIN HIGH ARSENIC CONTENT 1, MITOCHONDRIAL-RELATED"/>
    <property type="match status" value="1"/>
</dbReference>
<dbReference type="EMBL" id="JMIU01000001">
    <property type="protein sequence ID" value="KDN95812.1"/>
    <property type="molecule type" value="Genomic_DNA"/>
</dbReference>
<dbReference type="InterPro" id="IPR001763">
    <property type="entry name" value="Rhodanese-like_dom"/>
</dbReference>
<protein>
    <recommendedName>
        <fullName evidence="1">Rhodanese domain-containing protein</fullName>
    </recommendedName>
</protein>
<dbReference type="Proteomes" id="UP000027341">
    <property type="component" value="Unassembled WGS sequence"/>
</dbReference>
<dbReference type="SMART" id="SM00450">
    <property type="entry name" value="RHOD"/>
    <property type="match status" value="1"/>
</dbReference>
<reference evidence="2 3" key="1">
    <citation type="submission" date="2014-04" db="EMBL/GenBank/DDBJ databases">
        <title>Draft genome sequence of Hydrogenovibrio marinus MH-110, a model organism for aerobic H2 metabolism.</title>
        <authorList>
            <person name="Cha H.J."/>
            <person name="Jo B.H."/>
            <person name="Hwang B.H."/>
        </authorList>
    </citation>
    <scope>NUCLEOTIDE SEQUENCE [LARGE SCALE GENOMIC DNA]</scope>
    <source>
        <strain evidence="2 3">MH-110</strain>
    </source>
</reference>
<comment type="caution">
    <text evidence="2">The sequence shown here is derived from an EMBL/GenBank/DDBJ whole genome shotgun (WGS) entry which is preliminary data.</text>
</comment>
<dbReference type="AlphaFoldDB" id="A0A066ZQP2"/>
<evidence type="ECO:0000313" key="2">
    <source>
        <dbReference type="EMBL" id="KDN95812.1"/>
    </source>
</evidence>
<dbReference type="Gene3D" id="3.40.250.10">
    <property type="entry name" value="Rhodanese-like domain"/>
    <property type="match status" value="1"/>
</dbReference>
<dbReference type="InterPro" id="IPR036873">
    <property type="entry name" value="Rhodanese-like_dom_sf"/>
</dbReference>
<dbReference type="InterPro" id="IPR044684">
    <property type="entry name" value="STR17/STR18/HARC1-like"/>
</dbReference>
<dbReference type="GO" id="GO:0003824">
    <property type="term" value="F:catalytic activity"/>
    <property type="evidence" value="ECO:0007669"/>
    <property type="project" value="InterPro"/>
</dbReference>
<feature type="domain" description="Rhodanese" evidence="1">
    <location>
        <begin position="28"/>
        <end position="125"/>
    </location>
</feature>
<dbReference type="SUPFAM" id="SSF52821">
    <property type="entry name" value="Rhodanese/Cell cycle control phosphatase"/>
    <property type="match status" value="1"/>
</dbReference>
<accession>A0A066ZQP2</accession>
<proteinExistence type="predicted"/>
<dbReference type="STRING" id="28885.EI16_05825"/>
<dbReference type="Pfam" id="PF00581">
    <property type="entry name" value="Rhodanese"/>
    <property type="match status" value="1"/>
</dbReference>
<evidence type="ECO:0000313" key="3">
    <source>
        <dbReference type="Proteomes" id="UP000027341"/>
    </source>
</evidence>
<sequence length="146" mass="15946">MNASLKSFVAEAKSHIREVDCEAAKDLINQGYKPLDVREAAEYLDGTIPMALHIPRGMLEPMCDPEFAGHNPKLGDLNQPWLIFCQSGGRGALAADTMQKMGYTDVVNLAGGFSAWKESEGETFCPPIENGLIRCDHPWNPGSPNN</sequence>
<organism evidence="2 3">
    <name type="scientific">Hydrogenovibrio marinus</name>
    <dbReference type="NCBI Taxonomy" id="28885"/>
    <lineage>
        <taxon>Bacteria</taxon>
        <taxon>Pseudomonadati</taxon>
        <taxon>Pseudomonadota</taxon>
        <taxon>Gammaproteobacteria</taxon>
        <taxon>Thiotrichales</taxon>
        <taxon>Piscirickettsiaceae</taxon>
        <taxon>Hydrogenovibrio</taxon>
    </lineage>
</organism>
<dbReference type="PROSITE" id="PS50206">
    <property type="entry name" value="RHODANESE_3"/>
    <property type="match status" value="1"/>
</dbReference>
<evidence type="ECO:0000259" key="1">
    <source>
        <dbReference type="PROSITE" id="PS50206"/>
    </source>
</evidence>
<keyword evidence="3" id="KW-1185">Reference proteome</keyword>
<dbReference type="RefSeq" id="WP_051623033.1">
    <property type="nucleotide sequence ID" value="NZ_AP020335.1"/>
</dbReference>
<name>A0A066ZQP2_HYDMR</name>
<gene>
    <name evidence="2" type="ORF">EI16_05825</name>
</gene>
<dbReference type="PANTHER" id="PTHR44542">
    <property type="entry name" value="THIOSULFATE SULFURTRANSFERASE 18"/>
    <property type="match status" value="1"/>
</dbReference>